<dbReference type="InParanoid" id="L5KRN9"/>
<dbReference type="GO" id="GO:0030131">
    <property type="term" value="C:clathrin adaptor complex"/>
    <property type="evidence" value="ECO:0007669"/>
    <property type="project" value="InterPro"/>
</dbReference>
<dbReference type="SUPFAM" id="SSF55711">
    <property type="entry name" value="Subdomain of clathrin and coatomer appendage domain"/>
    <property type="match status" value="1"/>
</dbReference>
<feature type="domain" description="Beta-adaptin appendage C-terminal subdomain" evidence="1">
    <location>
        <begin position="2"/>
        <end position="49"/>
    </location>
</feature>
<dbReference type="Proteomes" id="UP000010552">
    <property type="component" value="Unassembled WGS sequence"/>
</dbReference>
<evidence type="ECO:0000313" key="2">
    <source>
        <dbReference type="EMBL" id="ELK14122.1"/>
    </source>
</evidence>
<dbReference type="GO" id="GO:0006886">
    <property type="term" value="P:intracellular protein transport"/>
    <property type="evidence" value="ECO:0007669"/>
    <property type="project" value="InterPro"/>
</dbReference>
<protein>
    <submittedName>
        <fullName evidence="2">AP-1 complex subunit beta-1</fullName>
    </submittedName>
</protein>
<dbReference type="Pfam" id="PF09066">
    <property type="entry name" value="B2-adapt-app_C"/>
    <property type="match status" value="1"/>
</dbReference>
<dbReference type="STRING" id="9402.L5KRN9"/>
<evidence type="ECO:0000259" key="1">
    <source>
        <dbReference type="Pfam" id="PF09066"/>
    </source>
</evidence>
<dbReference type="AlphaFoldDB" id="L5KRN9"/>
<dbReference type="InterPro" id="IPR015151">
    <property type="entry name" value="B-adaptin_app_sub_C"/>
</dbReference>
<evidence type="ECO:0000313" key="3">
    <source>
        <dbReference type="Proteomes" id="UP000010552"/>
    </source>
</evidence>
<dbReference type="Gene3D" id="3.30.310.10">
    <property type="entry name" value="TATA-Binding Protein"/>
    <property type="match status" value="1"/>
</dbReference>
<keyword evidence="3" id="KW-1185">Reference proteome</keyword>
<dbReference type="InterPro" id="IPR012295">
    <property type="entry name" value="TBP_dom_sf"/>
</dbReference>
<dbReference type="InterPro" id="IPR009028">
    <property type="entry name" value="Coatomer/calthrin_app_sub_C"/>
</dbReference>
<dbReference type="GO" id="GO:0016192">
    <property type="term" value="P:vesicle-mediated transport"/>
    <property type="evidence" value="ECO:0007669"/>
    <property type="project" value="InterPro"/>
</dbReference>
<sequence>MLSQTLKLTNGIWILAVLCIQPGNPNYMLPLKWRAPDVFQYIYQVYDSISKN</sequence>
<dbReference type="EMBL" id="KB030580">
    <property type="protein sequence ID" value="ELK14122.1"/>
    <property type="molecule type" value="Genomic_DNA"/>
</dbReference>
<proteinExistence type="predicted"/>
<gene>
    <name evidence="2" type="ORF">PAL_GLEAN10020326</name>
</gene>
<reference evidence="3" key="1">
    <citation type="journal article" date="2013" name="Science">
        <title>Comparative analysis of bat genomes provides insight into the evolution of flight and immunity.</title>
        <authorList>
            <person name="Zhang G."/>
            <person name="Cowled C."/>
            <person name="Shi Z."/>
            <person name="Huang Z."/>
            <person name="Bishop-Lilly K.A."/>
            <person name="Fang X."/>
            <person name="Wynne J.W."/>
            <person name="Xiong Z."/>
            <person name="Baker M.L."/>
            <person name="Zhao W."/>
            <person name="Tachedjian M."/>
            <person name="Zhu Y."/>
            <person name="Zhou P."/>
            <person name="Jiang X."/>
            <person name="Ng J."/>
            <person name="Yang L."/>
            <person name="Wu L."/>
            <person name="Xiao J."/>
            <person name="Feng Y."/>
            <person name="Chen Y."/>
            <person name="Sun X."/>
            <person name="Zhang Y."/>
            <person name="Marsh G.A."/>
            <person name="Crameri G."/>
            <person name="Broder C.C."/>
            <person name="Frey K.G."/>
            <person name="Wang L.F."/>
            <person name="Wang J."/>
        </authorList>
    </citation>
    <scope>NUCLEOTIDE SEQUENCE [LARGE SCALE GENOMIC DNA]</scope>
</reference>
<name>L5KRN9_PTEAL</name>
<organism evidence="2 3">
    <name type="scientific">Pteropus alecto</name>
    <name type="common">Black flying fox</name>
    <dbReference type="NCBI Taxonomy" id="9402"/>
    <lineage>
        <taxon>Eukaryota</taxon>
        <taxon>Metazoa</taxon>
        <taxon>Chordata</taxon>
        <taxon>Craniata</taxon>
        <taxon>Vertebrata</taxon>
        <taxon>Euteleostomi</taxon>
        <taxon>Mammalia</taxon>
        <taxon>Eutheria</taxon>
        <taxon>Laurasiatheria</taxon>
        <taxon>Chiroptera</taxon>
        <taxon>Yinpterochiroptera</taxon>
        <taxon>Pteropodoidea</taxon>
        <taxon>Pteropodidae</taxon>
        <taxon>Pteropodinae</taxon>
        <taxon>Pteropus</taxon>
    </lineage>
</organism>
<accession>L5KRN9</accession>